<protein>
    <recommendedName>
        <fullName evidence="3">Thioredoxin domain-containing protein</fullName>
    </recommendedName>
</protein>
<proteinExistence type="predicted"/>
<sequence length="169" mass="19188">MGGVKVEPKRSPDDHRRFLKQYAEEYKLGTYFPEKLTLLAKSEPVSFQWLRETEHGSVVFLMSASCSACNMGPVQEFTERFGAFRYCVLFEGSAEAMEQQQEIYDLDVPFYLCDTVKLQSQLKVGAVPYALILNKLGQAVGADIFNDCEKLERLAAPLIRVYERSLAQV</sequence>
<dbReference type="EMBL" id="JNVM01000018">
    <property type="protein sequence ID" value="KEQ23910.1"/>
    <property type="molecule type" value="Genomic_DNA"/>
</dbReference>
<keyword evidence="2" id="KW-1185">Reference proteome</keyword>
<evidence type="ECO:0000313" key="2">
    <source>
        <dbReference type="Proteomes" id="UP000028123"/>
    </source>
</evidence>
<evidence type="ECO:0008006" key="3">
    <source>
        <dbReference type="Google" id="ProtNLM"/>
    </source>
</evidence>
<dbReference type="AlphaFoldDB" id="A0A081NZN7"/>
<accession>A0A081NZN7</accession>
<comment type="caution">
    <text evidence="1">The sequence shown here is derived from an EMBL/GenBank/DDBJ whole genome shotgun (WGS) entry which is preliminary data.</text>
</comment>
<name>A0A081NZN7_9BACL</name>
<dbReference type="Proteomes" id="UP000028123">
    <property type="component" value="Unassembled WGS sequence"/>
</dbReference>
<evidence type="ECO:0000313" key="1">
    <source>
        <dbReference type="EMBL" id="KEQ23910.1"/>
    </source>
</evidence>
<dbReference type="eggNOG" id="ENOG5034B0E">
    <property type="taxonomic scope" value="Bacteria"/>
</dbReference>
<organism evidence="1 2">
    <name type="scientific">Paenibacillus tyrfis</name>
    <dbReference type="NCBI Taxonomy" id="1501230"/>
    <lineage>
        <taxon>Bacteria</taxon>
        <taxon>Bacillati</taxon>
        <taxon>Bacillota</taxon>
        <taxon>Bacilli</taxon>
        <taxon>Bacillales</taxon>
        <taxon>Paenibacillaceae</taxon>
        <taxon>Paenibacillus</taxon>
    </lineage>
</organism>
<gene>
    <name evidence="1" type="ORF">ET33_11525</name>
</gene>
<reference evidence="1 2" key="1">
    <citation type="submission" date="2014-06" db="EMBL/GenBank/DDBJ databases">
        <title>Draft genome sequence of Paenibacillus sp. MSt1.</title>
        <authorList>
            <person name="Aw Y.K."/>
            <person name="Ong K.S."/>
            <person name="Gan H.M."/>
            <person name="Lee S.M."/>
        </authorList>
    </citation>
    <scope>NUCLEOTIDE SEQUENCE [LARGE SCALE GENOMIC DNA]</scope>
    <source>
        <strain evidence="1 2">MSt1</strain>
    </source>
</reference>